<reference evidence="2" key="1">
    <citation type="submission" date="2014-11" db="EMBL/GenBank/DDBJ databases">
        <authorList>
            <person name="Otto D Thomas"/>
            <person name="Naeem Raeece"/>
        </authorList>
    </citation>
    <scope>NUCLEOTIDE SEQUENCE</scope>
</reference>
<gene>
    <name evidence="2" type="ORF">Cvel_14984</name>
</gene>
<proteinExistence type="predicted"/>
<feature type="domain" description="Retrotransposon gag" evidence="1">
    <location>
        <begin position="13"/>
        <end position="107"/>
    </location>
</feature>
<dbReference type="InterPro" id="IPR005162">
    <property type="entry name" value="Retrotrans_gag_dom"/>
</dbReference>
<protein>
    <recommendedName>
        <fullName evidence="1">Retrotransposon gag domain-containing protein</fullName>
    </recommendedName>
</protein>
<sequence length="123" mass="14307">MRWDFLDFCDICFPSTLAGKAKTWYDQLPQTRVLLITNLEQLTDLFFKECQLTETDQDSADERLLCLKQKLTESLDDFASRYRTLCNESGKDIDSSNIFKHFIKGLSNETVRVALRTKAYSSF</sequence>
<evidence type="ECO:0000259" key="1">
    <source>
        <dbReference type="Pfam" id="PF03732"/>
    </source>
</evidence>
<dbReference type="Pfam" id="PF03732">
    <property type="entry name" value="Retrotrans_gag"/>
    <property type="match status" value="1"/>
</dbReference>
<accession>A0A0G4F4B1</accession>
<organism evidence="2">
    <name type="scientific">Chromera velia CCMP2878</name>
    <dbReference type="NCBI Taxonomy" id="1169474"/>
    <lineage>
        <taxon>Eukaryota</taxon>
        <taxon>Sar</taxon>
        <taxon>Alveolata</taxon>
        <taxon>Colpodellida</taxon>
        <taxon>Chromeraceae</taxon>
        <taxon>Chromera</taxon>
    </lineage>
</organism>
<name>A0A0G4F4B1_9ALVE</name>
<dbReference type="EMBL" id="CDMZ01000098">
    <property type="protein sequence ID" value="CEM06573.1"/>
    <property type="molecule type" value="Genomic_DNA"/>
</dbReference>
<dbReference type="PhylomeDB" id="A0A0G4F4B1"/>
<dbReference type="AlphaFoldDB" id="A0A0G4F4B1"/>
<evidence type="ECO:0000313" key="2">
    <source>
        <dbReference type="EMBL" id="CEM06573.1"/>
    </source>
</evidence>
<dbReference type="VEuPathDB" id="CryptoDB:Cvel_14984"/>